<reference evidence="4" key="1">
    <citation type="journal article" date="2019" name="Int. J. Syst. Evol. Microbiol.">
        <title>The Global Catalogue of Microorganisms (GCM) 10K type strain sequencing project: providing services to taxonomists for standard genome sequencing and annotation.</title>
        <authorList>
            <consortium name="The Broad Institute Genomics Platform"/>
            <consortium name="The Broad Institute Genome Sequencing Center for Infectious Disease"/>
            <person name="Wu L."/>
            <person name="Ma J."/>
        </authorList>
    </citation>
    <scope>NUCLEOTIDE SEQUENCE [LARGE SCALE GENOMIC DNA]</scope>
    <source>
        <strain evidence="4">JCM 15577</strain>
    </source>
</reference>
<evidence type="ECO:0000259" key="2">
    <source>
        <dbReference type="Pfam" id="PF13239"/>
    </source>
</evidence>
<proteinExistence type="predicted"/>
<keyword evidence="1" id="KW-0812">Transmembrane</keyword>
<keyword evidence="1" id="KW-0472">Membrane</keyword>
<feature type="transmembrane region" description="Helical" evidence="1">
    <location>
        <begin position="26"/>
        <end position="46"/>
    </location>
</feature>
<dbReference type="Proteomes" id="UP001501690">
    <property type="component" value="Unassembled WGS sequence"/>
</dbReference>
<protein>
    <recommendedName>
        <fullName evidence="2">2TM domain-containing protein</fullName>
    </recommendedName>
</protein>
<keyword evidence="1" id="KW-1133">Transmembrane helix</keyword>
<accession>A0ABP4TLG3</accession>
<gene>
    <name evidence="3" type="ORF">GCM10009808_04000</name>
</gene>
<evidence type="ECO:0000256" key="1">
    <source>
        <dbReference type="SAM" id="Phobius"/>
    </source>
</evidence>
<evidence type="ECO:0000313" key="3">
    <source>
        <dbReference type="EMBL" id="GAA1690232.1"/>
    </source>
</evidence>
<sequence>MTDAQGSGESDELRQRAVSSLKAKQGFWYTLVAWVVLSGFFTLIWAVTGMGYYWPVWPIAGIAIGVVFSGFAAYGPMRSTLSESRIQDEMRKLK</sequence>
<organism evidence="3 4">
    <name type="scientific">Microbacterium sediminicola</name>
    <dbReference type="NCBI Taxonomy" id="415210"/>
    <lineage>
        <taxon>Bacteria</taxon>
        <taxon>Bacillati</taxon>
        <taxon>Actinomycetota</taxon>
        <taxon>Actinomycetes</taxon>
        <taxon>Micrococcales</taxon>
        <taxon>Microbacteriaceae</taxon>
        <taxon>Microbacterium</taxon>
    </lineage>
</organism>
<dbReference type="RefSeq" id="WP_344068513.1">
    <property type="nucleotide sequence ID" value="NZ_BAAAPL010000001.1"/>
</dbReference>
<keyword evidence="4" id="KW-1185">Reference proteome</keyword>
<dbReference type="EMBL" id="BAAAPL010000001">
    <property type="protein sequence ID" value="GAA1690232.1"/>
    <property type="molecule type" value="Genomic_DNA"/>
</dbReference>
<evidence type="ECO:0000313" key="4">
    <source>
        <dbReference type="Proteomes" id="UP001501690"/>
    </source>
</evidence>
<name>A0ABP4TLG3_9MICO</name>
<comment type="caution">
    <text evidence="3">The sequence shown here is derived from an EMBL/GenBank/DDBJ whole genome shotgun (WGS) entry which is preliminary data.</text>
</comment>
<dbReference type="Pfam" id="PF13239">
    <property type="entry name" value="2TM"/>
    <property type="match status" value="1"/>
</dbReference>
<feature type="domain" description="2TM" evidence="2">
    <location>
        <begin position="15"/>
        <end position="90"/>
    </location>
</feature>
<feature type="transmembrane region" description="Helical" evidence="1">
    <location>
        <begin position="52"/>
        <end position="75"/>
    </location>
</feature>
<dbReference type="InterPro" id="IPR025698">
    <property type="entry name" value="2TM_dom"/>
</dbReference>